<gene>
    <name evidence="12" type="ORF">RND81_07G207200</name>
</gene>
<evidence type="ECO:0000256" key="8">
    <source>
        <dbReference type="ARBA" id="ARBA00022989"/>
    </source>
</evidence>
<feature type="compositionally biased region" description="Basic and acidic residues" evidence="11">
    <location>
        <begin position="225"/>
        <end position="255"/>
    </location>
</feature>
<comment type="function">
    <text evidence="10">Mediates both low-affinity uptake and efflux of sugar across the membrane.</text>
</comment>
<dbReference type="FunFam" id="1.20.1280.290:FF:000001">
    <property type="entry name" value="Bidirectional sugar transporter SWEET"/>
    <property type="match status" value="1"/>
</dbReference>
<evidence type="ECO:0000313" key="12">
    <source>
        <dbReference type="EMBL" id="KAK9707593.1"/>
    </source>
</evidence>
<evidence type="ECO:0000313" key="13">
    <source>
        <dbReference type="Proteomes" id="UP001443914"/>
    </source>
</evidence>
<dbReference type="Gene3D" id="1.20.1280.290">
    <property type="match status" value="2"/>
</dbReference>
<keyword evidence="8 10" id="KW-1133">Transmembrane helix</keyword>
<keyword evidence="3 10" id="KW-0813">Transport</keyword>
<evidence type="ECO:0000256" key="10">
    <source>
        <dbReference type="RuleBase" id="RU910715"/>
    </source>
</evidence>
<feature type="transmembrane region" description="Helical" evidence="10">
    <location>
        <begin position="112"/>
        <end position="133"/>
    </location>
</feature>
<feature type="region of interest" description="Disordered" evidence="11">
    <location>
        <begin position="225"/>
        <end position="256"/>
    </location>
</feature>
<dbReference type="PANTHER" id="PTHR10791">
    <property type="entry name" value="RAG1-ACTIVATING PROTEIN 1"/>
    <property type="match status" value="1"/>
</dbReference>
<evidence type="ECO:0000256" key="4">
    <source>
        <dbReference type="ARBA" id="ARBA00022475"/>
    </source>
</evidence>
<proteinExistence type="inferred from homology"/>
<evidence type="ECO:0000256" key="5">
    <source>
        <dbReference type="ARBA" id="ARBA00022597"/>
    </source>
</evidence>
<dbReference type="InterPro" id="IPR047664">
    <property type="entry name" value="SWEET"/>
</dbReference>
<evidence type="ECO:0000256" key="1">
    <source>
        <dbReference type="ARBA" id="ARBA00004651"/>
    </source>
</evidence>
<comment type="caution">
    <text evidence="10">Lacks conserved residue(s) required for the propagation of feature annotation.</text>
</comment>
<comment type="subcellular location">
    <subcellularLocation>
        <location evidence="1">Cell membrane</location>
        <topology evidence="1">Multi-pass membrane protein</topology>
    </subcellularLocation>
</comment>
<comment type="caution">
    <text evidence="12">The sequence shown here is derived from an EMBL/GenBank/DDBJ whole genome shotgun (WGS) entry which is preliminary data.</text>
</comment>
<dbReference type="InterPro" id="IPR004316">
    <property type="entry name" value="SWEET_rpt"/>
</dbReference>
<evidence type="ECO:0000256" key="11">
    <source>
        <dbReference type="SAM" id="MobiDB-lite"/>
    </source>
</evidence>
<evidence type="ECO:0000256" key="3">
    <source>
        <dbReference type="ARBA" id="ARBA00022448"/>
    </source>
</evidence>
<dbReference type="Proteomes" id="UP001443914">
    <property type="component" value="Unassembled WGS sequence"/>
</dbReference>
<comment type="similarity">
    <text evidence="2 10">Belongs to the SWEET sugar transporter family.</text>
</comment>
<evidence type="ECO:0000256" key="6">
    <source>
        <dbReference type="ARBA" id="ARBA00022692"/>
    </source>
</evidence>
<feature type="transmembrane region" description="Helical" evidence="10">
    <location>
        <begin position="145"/>
        <end position="165"/>
    </location>
</feature>
<organism evidence="12 13">
    <name type="scientific">Saponaria officinalis</name>
    <name type="common">Common soapwort</name>
    <name type="synonym">Lychnis saponaria</name>
    <dbReference type="NCBI Taxonomy" id="3572"/>
    <lineage>
        <taxon>Eukaryota</taxon>
        <taxon>Viridiplantae</taxon>
        <taxon>Streptophyta</taxon>
        <taxon>Embryophyta</taxon>
        <taxon>Tracheophyta</taxon>
        <taxon>Spermatophyta</taxon>
        <taxon>Magnoliopsida</taxon>
        <taxon>eudicotyledons</taxon>
        <taxon>Gunneridae</taxon>
        <taxon>Pentapetalae</taxon>
        <taxon>Caryophyllales</taxon>
        <taxon>Caryophyllaceae</taxon>
        <taxon>Caryophylleae</taxon>
        <taxon>Saponaria</taxon>
    </lineage>
</organism>
<feature type="transmembrane region" description="Helical" evidence="10">
    <location>
        <begin position="83"/>
        <end position="106"/>
    </location>
</feature>
<dbReference type="AlphaFoldDB" id="A0AAW1JV45"/>
<reference evidence="12" key="1">
    <citation type="submission" date="2024-03" db="EMBL/GenBank/DDBJ databases">
        <title>WGS assembly of Saponaria officinalis var. Norfolk2.</title>
        <authorList>
            <person name="Jenkins J."/>
            <person name="Shu S."/>
            <person name="Grimwood J."/>
            <person name="Barry K."/>
            <person name="Goodstein D."/>
            <person name="Schmutz J."/>
            <person name="Leebens-Mack J."/>
            <person name="Osbourn A."/>
        </authorList>
    </citation>
    <scope>NUCLEOTIDE SEQUENCE [LARGE SCALE GENOMIC DNA]</scope>
    <source>
        <strain evidence="12">JIC</strain>
    </source>
</reference>
<evidence type="ECO:0000256" key="9">
    <source>
        <dbReference type="ARBA" id="ARBA00023136"/>
    </source>
</evidence>
<protein>
    <recommendedName>
        <fullName evidence="10">Bidirectional sugar transporter SWEET</fullName>
    </recommendedName>
</protein>
<feature type="transmembrane region" description="Helical" evidence="10">
    <location>
        <begin position="21"/>
        <end position="42"/>
    </location>
</feature>
<keyword evidence="7" id="KW-0677">Repeat</keyword>
<keyword evidence="13" id="KW-1185">Reference proteome</keyword>
<evidence type="ECO:0000256" key="7">
    <source>
        <dbReference type="ARBA" id="ARBA00022737"/>
    </source>
</evidence>
<keyword evidence="9 10" id="KW-0472">Membrane</keyword>
<feature type="transmembrane region" description="Helical" evidence="10">
    <location>
        <begin position="48"/>
        <end position="71"/>
    </location>
</feature>
<name>A0AAW1JV45_SAPOF</name>
<accession>A0AAW1JV45</accession>
<sequence length="264" mass="30166">MVYLAPLPTYYRIYKKKSTESFQSVPYVVAMFSAMLWLYYALLKTKEYYLLTINSSGCIIEAFYIAVFLTYASRTARICTAKLFFSLNIVAFSAIVIIIQLILTSPSKRVQVLGYLCAIFSIAVFAAPLSIMVKVIQTKSVEFMPFPLSFFLTLCAVIWFVYGLLRQDLFISIPNVFGFLLGLLQMILYIICKRCCFSKELQNNPEKHTTQVRVDLANNVGSHHQKIDDEHQEHDGTTYHDQLDESNKPKRDHSAPDYAVSVLV</sequence>
<keyword evidence="6 10" id="KW-0812">Transmembrane</keyword>
<dbReference type="FunFam" id="1.20.1280.290:FF:000003">
    <property type="entry name" value="Bidirectional sugar transporter SWEET"/>
    <property type="match status" value="1"/>
</dbReference>
<evidence type="ECO:0000256" key="2">
    <source>
        <dbReference type="ARBA" id="ARBA00007809"/>
    </source>
</evidence>
<dbReference type="Pfam" id="PF03083">
    <property type="entry name" value="MtN3_slv"/>
    <property type="match status" value="2"/>
</dbReference>
<keyword evidence="5 10" id="KW-0762">Sugar transport</keyword>
<dbReference type="GO" id="GO:0005886">
    <property type="term" value="C:plasma membrane"/>
    <property type="evidence" value="ECO:0007669"/>
    <property type="project" value="UniProtKB-SubCell"/>
</dbReference>
<dbReference type="PANTHER" id="PTHR10791:SF222">
    <property type="entry name" value="BIDIRECTIONAL SUGAR TRANSPORTER SWEET15"/>
    <property type="match status" value="1"/>
</dbReference>
<feature type="transmembrane region" description="Helical" evidence="10">
    <location>
        <begin position="171"/>
        <end position="192"/>
    </location>
</feature>
<dbReference type="GO" id="GO:0051119">
    <property type="term" value="F:sugar transmembrane transporter activity"/>
    <property type="evidence" value="ECO:0007669"/>
    <property type="project" value="InterPro"/>
</dbReference>
<keyword evidence="4" id="KW-1003">Cell membrane</keyword>
<dbReference type="EMBL" id="JBDFQZ010000007">
    <property type="protein sequence ID" value="KAK9707593.1"/>
    <property type="molecule type" value="Genomic_DNA"/>
</dbReference>